<evidence type="ECO:0000256" key="7">
    <source>
        <dbReference type="ARBA" id="ARBA00070053"/>
    </source>
</evidence>
<dbReference type="PROSITE" id="PS00924">
    <property type="entry name" value="ASP_GLU_RACEMASE_2"/>
    <property type="match status" value="1"/>
</dbReference>
<feature type="active site" description="Proton donor/acceptor" evidence="8">
    <location>
        <position position="185"/>
    </location>
</feature>
<keyword evidence="5 8" id="KW-0413">Isomerase</keyword>
<accession>A0A4R6U425</accession>
<keyword evidence="4 8" id="KW-0573">Peptidoglycan synthesis</keyword>
<keyword evidence="6 8" id="KW-0961">Cell wall biogenesis/degradation</keyword>
<dbReference type="AlphaFoldDB" id="A0A4R6U425"/>
<dbReference type="FunFam" id="3.40.50.1860:FF:000002">
    <property type="entry name" value="Glutamate racemase"/>
    <property type="match status" value="1"/>
</dbReference>
<dbReference type="Proteomes" id="UP000295632">
    <property type="component" value="Unassembled WGS sequence"/>
</dbReference>
<dbReference type="HAMAP" id="MF_00258">
    <property type="entry name" value="Glu_racemase"/>
    <property type="match status" value="1"/>
</dbReference>
<comment type="caution">
    <text evidence="9">The sequence shown here is derived from an EMBL/GenBank/DDBJ whole genome shotgun (WGS) entry which is preliminary data.</text>
</comment>
<dbReference type="EC" id="5.1.1.3" evidence="2 8"/>
<dbReference type="InterPro" id="IPR015942">
    <property type="entry name" value="Asp/Glu/hydantoin_racemase"/>
</dbReference>
<feature type="binding site" evidence="8">
    <location>
        <begin position="41"/>
        <end position="42"/>
    </location>
    <ligand>
        <name>substrate</name>
    </ligand>
</feature>
<dbReference type="EMBL" id="SNYJ01000008">
    <property type="protein sequence ID" value="TDQ39185.1"/>
    <property type="molecule type" value="Genomic_DNA"/>
</dbReference>
<dbReference type="SUPFAM" id="SSF53681">
    <property type="entry name" value="Aspartate/glutamate racemase"/>
    <property type="match status" value="2"/>
</dbReference>
<dbReference type="PANTHER" id="PTHR21198:SF2">
    <property type="entry name" value="GLUTAMATE RACEMASE"/>
    <property type="match status" value="1"/>
</dbReference>
<gene>
    <name evidence="8" type="primary">murI</name>
    <name evidence="9" type="ORF">EV213_108135</name>
</gene>
<feature type="binding site" evidence="8">
    <location>
        <begin position="74"/>
        <end position="75"/>
    </location>
    <ligand>
        <name>substrate</name>
    </ligand>
</feature>
<sequence>MERAIGIIDSGIGGLTVVKEVMRQLPHEPIVYLGDTARCPYGPRDTQEVRQFTQEMVDFLLEKHKLKMLIVACNTATAVMLESLKRMLPIPVLGVVHPGARAAVKKTKNKRIGVIGTIGTINSQAYEKALFSIDTSIKVTSLPCPAFVPLAEQGRTSGEDNQAVVSAVLGTTFQSQEVDALILGCTHYPMLTVLIQKAVGENVILISSGEETAREASTILHYQQIESSPTLSPTPHFYTTGQPSLFKQMAERWLEKEIHVSYARLEDESS</sequence>
<dbReference type="NCBIfam" id="TIGR00067">
    <property type="entry name" value="glut_race"/>
    <property type="match status" value="1"/>
</dbReference>
<evidence type="ECO:0000256" key="4">
    <source>
        <dbReference type="ARBA" id="ARBA00022984"/>
    </source>
</evidence>
<dbReference type="OrthoDB" id="9801055at2"/>
<evidence type="ECO:0000256" key="6">
    <source>
        <dbReference type="ARBA" id="ARBA00023316"/>
    </source>
</evidence>
<comment type="pathway">
    <text evidence="8">Cell wall biogenesis; peptidoglycan biosynthesis.</text>
</comment>
<dbReference type="GO" id="GO:0071555">
    <property type="term" value="P:cell wall organization"/>
    <property type="evidence" value="ECO:0007669"/>
    <property type="project" value="UniProtKB-KW"/>
</dbReference>
<feature type="binding site" evidence="8">
    <location>
        <begin position="9"/>
        <end position="10"/>
    </location>
    <ligand>
        <name>substrate</name>
    </ligand>
</feature>
<comment type="similarity">
    <text evidence="8">Belongs to the aspartate/glutamate racemases family.</text>
</comment>
<dbReference type="RefSeq" id="WP_133580619.1">
    <property type="nucleotide sequence ID" value="NZ_SNYJ01000008.1"/>
</dbReference>
<keyword evidence="10" id="KW-1185">Reference proteome</keyword>
<dbReference type="Pfam" id="PF01177">
    <property type="entry name" value="Asp_Glu_race"/>
    <property type="match status" value="1"/>
</dbReference>
<organism evidence="9 10">
    <name type="scientific">Aureibacillus halotolerans</name>
    <dbReference type="NCBI Taxonomy" id="1508390"/>
    <lineage>
        <taxon>Bacteria</taxon>
        <taxon>Bacillati</taxon>
        <taxon>Bacillota</taxon>
        <taxon>Bacilli</taxon>
        <taxon>Bacillales</taxon>
        <taxon>Bacillaceae</taxon>
        <taxon>Aureibacillus</taxon>
    </lineage>
</organism>
<dbReference type="InterPro" id="IPR001920">
    <property type="entry name" value="Asp/Glu_race"/>
</dbReference>
<dbReference type="Gene3D" id="3.40.50.1860">
    <property type="match status" value="2"/>
</dbReference>
<dbReference type="PANTHER" id="PTHR21198">
    <property type="entry name" value="GLUTAMATE RACEMASE"/>
    <property type="match status" value="1"/>
</dbReference>
<evidence type="ECO:0000313" key="10">
    <source>
        <dbReference type="Proteomes" id="UP000295632"/>
    </source>
</evidence>
<dbReference type="GO" id="GO:0008360">
    <property type="term" value="P:regulation of cell shape"/>
    <property type="evidence" value="ECO:0007669"/>
    <property type="project" value="UniProtKB-KW"/>
</dbReference>
<dbReference type="GO" id="GO:0009252">
    <property type="term" value="P:peptidoglycan biosynthetic process"/>
    <property type="evidence" value="ECO:0007669"/>
    <property type="project" value="UniProtKB-UniRule"/>
</dbReference>
<proteinExistence type="inferred from homology"/>
<dbReference type="GO" id="GO:0008881">
    <property type="term" value="F:glutamate racemase activity"/>
    <property type="evidence" value="ECO:0007669"/>
    <property type="project" value="UniProtKB-UniRule"/>
</dbReference>
<keyword evidence="3 8" id="KW-0133">Cell shape</keyword>
<reference evidence="9 10" key="1">
    <citation type="submission" date="2019-03" db="EMBL/GenBank/DDBJ databases">
        <title>Genomic Encyclopedia of Type Strains, Phase IV (KMG-IV): sequencing the most valuable type-strain genomes for metagenomic binning, comparative biology and taxonomic classification.</title>
        <authorList>
            <person name="Goeker M."/>
        </authorList>
    </citation>
    <scope>NUCLEOTIDE SEQUENCE [LARGE SCALE GENOMIC DNA]</scope>
    <source>
        <strain evidence="9 10">DSM 28697</strain>
    </source>
</reference>
<evidence type="ECO:0000256" key="3">
    <source>
        <dbReference type="ARBA" id="ARBA00022960"/>
    </source>
</evidence>
<protein>
    <recommendedName>
        <fullName evidence="7 8">Glutamate racemase</fullName>
        <ecNumber evidence="2 8">5.1.1.3</ecNumber>
    </recommendedName>
</protein>
<evidence type="ECO:0000256" key="1">
    <source>
        <dbReference type="ARBA" id="ARBA00001602"/>
    </source>
</evidence>
<dbReference type="PROSITE" id="PS00923">
    <property type="entry name" value="ASP_GLU_RACEMASE_1"/>
    <property type="match status" value="1"/>
</dbReference>
<evidence type="ECO:0000256" key="2">
    <source>
        <dbReference type="ARBA" id="ARBA00013090"/>
    </source>
</evidence>
<dbReference type="InterPro" id="IPR018187">
    <property type="entry name" value="Asp/Glu_racemase_AS_1"/>
</dbReference>
<dbReference type="NCBIfam" id="NF002035">
    <property type="entry name" value="PRK00865.1-3"/>
    <property type="match status" value="1"/>
</dbReference>
<evidence type="ECO:0000256" key="8">
    <source>
        <dbReference type="HAMAP-Rule" id="MF_00258"/>
    </source>
</evidence>
<dbReference type="InterPro" id="IPR004391">
    <property type="entry name" value="Glu_race"/>
</dbReference>
<comment type="catalytic activity">
    <reaction evidence="1 8">
        <text>L-glutamate = D-glutamate</text>
        <dbReference type="Rhea" id="RHEA:12813"/>
        <dbReference type="ChEBI" id="CHEBI:29985"/>
        <dbReference type="ChEBI" id="CHEBI:29986"/>
        <dbReference type="EC" id="5.1.1.3"/>
    </reaction>
</comment>
<evidence type="ECO:0000256" key="5">
    <source>
        <dbReference type="ARBA" id="ARBA00023235"/>
    </source>
</evidence>
<evidence type="ECO:0000313" key="9">
    <source>
        <dbReference type="EMBL" id="TDQ39185.1"/>
    </source>
</evidence>
<feature type="binding site" evidence="8">
    <location>
        <begin position="186"/>
        <end position="187"/>
    </location>
    <ligand>
        <name>substrate</name>
    </ligand>
</feature>
<dbReference type="UniPathway" id="UPA00219"/>
<name>A0A4R6U425_9BACI</name>
<comment type="function">
    <text evidence="8">Provides the (R)-glutamate required for cell wall biosynthesis.</text>
</comment>
<feature type="active site" description="Proton donor/acceptor" evidence="8">
    <location>
        <position position="73"/>
    </location>
</feature>
<dbReference type="InterPro" id="IPR033134">
    <property type="entry name" value="Asp/Glu_racemase_AS_2"/>
</dbReference>
<dbReference type="GO" id="GO:0042802">
    <property type="term" value="F:identical protein binding"/>
    <property type="evidence" value="ECO:0007669"/>
    <property type="project" value="UniProtKB-ARBA"/>
</dbReference>